<evidence type="ECO:0000256" key="4">
    <source>
        <dbReference type="ARBA" id="ARBA00022729"/>
    </source>
</evidence>
<proteinExistence type="inferred from homology"/>
<dbReference type="PROSITE" id="PS51318">
    <property type="entry name" value="TAT"/>
    <property type="match status" value="1"/>
</dbReference>
<name>A0ABT3B912_9RHOB</name>
<comment type="caution">
    <text evidence="7">The sequence shown here is derived from an EMBL/GenBank/DDBJ whole genome shotgun (WGS) entry which is preliminary data.</text>
</comment>
<protein>
    <submittedName>
        <fullName evidence="7">ABC transporter substrate-binding protein</fullName>
    </submittedName>
</protein>
<organism evidence="7 8">
    <name type="scientific">Roseobacter sinensis</name>
    <dbReference type="NCBI Taxonomy" id="2931391"/>
    <lineage>
        <taxon>Bacteria</taxon>
        <taxon>Pseudomonadati</taxon>
        <taxon>Pseudomonadota</taxon>
        <taxon>Alphaproteobacteria</taxon>
        <taxon>Rhodobacterales</taxon>
        <taxon>Roseobacteraceae</taxon>
        <taxon>Roseobacter</taxon>
    </lineage>
</organism>
<keyword evidence="8" id="KW-1185">Reference proteome</keyword>
<dbReference type="InterPro" id="IPR039424">
    <property type="entry name" value="SBP_5"/>
</dbReference>
<dbReference type="InterPro" id="IPR000914">
    <property type="entry name" value="SBP_5_dom"/>
</dbReference>
<dbReference type="EMBL" id="JALIEB010000001">
    <property type="protein sequence ID" value="MCV3270050.1"/>
    <property type="molecule type" value="Genomic_DNA"/>
</dbReference>
<evidence type="ECO:0000313" key="8">
    <source>
        <dbReference type="Proteomes" id="UP001208690"/>
    </source>
</evidence>
<feature type="domain" description="Solute-binding protein family 5" evidence="6">
    <location>
        <begin position="81"/>
        <end position="243"/>
    </location>
</feature>
<dbReference type="InterPro" id="IPR006311">
    <property type="entry name" value="TAT_signal"/>
</dbReference>
<feature type="signal peptide" evidence="5">
    <location>
        <begin position="1"/>
        <end position="27"/>
    </location>
</feature>
<dbReference type="Gene3D" id="3.40.190.10">
    <property type="entry name" value="Periplasmic binding protein-like II"/>
    <property type="match status" value="1"/>
</dbReference>
<sequence>MTRHIDRRALFASGAAAALLAATGVSAGPQPRRGGRLRLALSGATRSDGFDARLRQGLFMQVAMPGMVFDTLTQIGADGTLRGELATGWRGTADARIWELDLRPDVLFHNGAAFTAGDVVASLALHRNTSLAAIERIEAIDPVRVRIALAAPDADFPYRLSAPQLVIYPADSMPQAMAEGIGTGLYRLHRFLPGRQVIGERVETHYKDGEAGWFDSVELVSIPADEVRAEALREGFVDAADLSAGHGLDGMARIALLPDARNLTAAVHTDVQMPSTVGMHAPLDNLRAAERWWMG</sequence>
<keyword evidence="4 5" id="KW-0732">Signal</keyword>
<gene>
    <name evidence="7" type="ORF">MUB52_01285</name>
</gene>
<comment type="subcellular location">
    <subcellularLocation>
        <location evidence="1">Periplasm</location>
    </subcellularLocation>
</comment>
<evidence type="ECO:0000313" key="7">
    <source>
        <dbReference type="EMBL" id="MCV3270050.1"/>
    </source>
</evidence>
<evidence type="ECO:0000256" key="5">
    <source>
        <dbReference type="SAM" id="SignalP"/>
    </source>
</evidence>
<comment type="similarity">
    <text evidence="2">Belongs to the bacterial solute-binding protein 5 family.</text>
</comment>
<evidence type="ECO:0000259" key="6">
    <source>
        <dbReference type="Pfam" id="PF00496"/>
    </source>
</evidence>
<dbReference type="Proteomes" id="UP001208690">
    <property type="component" value="Unassembled WGS sequence"/>
</dbReference>
<accession>A0ABT3B912</accession>
<dbReference type="SUPFAM" id="SSF53850">
    <property type="entry name" value="Periplasmic binding protein-like II"/>
    <property type="match status" value="1"/>
</dbReference>
<evidence type="ECO:0000256" key="3">
    <source>
        <dbReference type="ARBA" id="ARBA00022448"/>
    </source>
</evidence>
<dbReference type="PANTHER" id="PTHR30290">
    <property type="entry name" value="PERIPLASMIC BINDING COMPONENT OF ABC TRANSPORTER"/>
    <property type="match status" value="1"/>
</dbReference>
<evidence type="ECO:0000256" key="1">
    <source>
        <dbReference type="ARBA" id="ARBA00004418"/>
    </source>
</evidence>
<keyword evidence="3" id="KW-0813">Transport</keyword>
<feature type="chain" id="PRO_5045957027" evidence="5">
    <location>
        <begin position="28"/>
        <end position="295"/>
    </location>
</feature>
<reference evidence="7 8" key="1">
    <citation type="submission" date="2022-04" db="EMBL/GenBank/DDBJ databases">
        <title>Roseobacter sp. WL0113 is a bacterium isolated from neritic sediment.</title>
        <authorList>
            <person name="Wang L."/>
            <person name="He W."/>
            <person name="Zhang D.-F."/>
        </authorList>
    </citation>
    <scope>NUCLEOTIDE SEQUENCE [LARGE SCALE GENOMIC DNA]</scope>
    <source>
        <strain evidence="7 8">WL0113</strain>
    </source>
</reference>
<dbReference type="Pfam" id="PF00496">
    <property type="entry name" value="SBP_bac_5"/>
    <property type="match status" value="1"/>
</dbReference>
<dbReference type="RefSeq" id="WP_263842371.1">
    <property type="nucleotide sequence ID" value="NZ_JALIEB010000001.1"/>
</dbReference>
<dbReference type="PANTHER" id="PTHR30290:SF9">
    <property type="entry name" value="OLIGOPEPTIDE-BINDING PROTEIN APPA"/>
    <property type="match status" value="1"/>
</dbReference>
<evidence type="ECO:0000256" key="2">
    <source>
        <dbReference type="ARBA" id="ARBA00005695"/>
    </source>
</evidence>